<evidence type="ECO:0008006" key="3">
    <source>
        <dbReference type="Google" id="ProtNLM"/>
    </source>
</evidence>
<comment type="caution">
    <text evidence="1">The sequence shown here is derived from an EMBL/GenBank/DDBJ whole genome shotgun (WGS) entry which is preliminary data.</text>
</comment>
<evidence type="ECO:0000313" key="1">
    <source>
        <dbReference type="EMBL" id="KAK8061103.1"/>
    </source>
</evidence>
<dbReference type="GeneID" id="92052698"/>
<gene>
    <name evidence="1" type="ORF">PG997_015324</name>
</gene>
<sequence length="423" mass="47978">MILFGKLPREIIYQILLEAVRVRGTKRAQRLRFVSRAWKNAVDEAIVQLGEFASWPDDWADENPHDWADENPHNWPFYWPDRLHYKWNCEGRPEFERAPYWPEYAVRAALYHRPPGNPETPRLLRQVAERIARYSNPDTYSNAVLKEYIMEICKMPLVMGAEAKRLPSCYPADPWFTKHYLCVPWVEEAGYDLRYNYFLLCAAAWTNHVGLVEETLQSIPPGIHPDFTRDAFNQAFRLAAYKDGNNPTTRWLYDAYKKDGGFDHAQGVVLEQASKANNLSMVEQFICPKWDGLSLGCAVFRTTSLEVFQRLYPRARRLIEENCIGPGTLGLLFESMALQGAVSILDCLFSLYFPDPASRCTGWPPGARGAGEVLVAAAWFGQAEVVAYLLEQGFPVLPAALEAAVRHGNSSPGIPAPQSCQKG</sequence>
<reference evidence="1 2" key="1">
    <citation type="submission" date="2023-01" db="EMBL/GenBank/DDBJ databases">
        <title>Analysis of 21 Apiospora genomes using comparative genomics revels a genus with tremendous synthesis potential of carbohydrate active enzymes and secondary metabolites.</title>
        <authorList>
            <person name="Sorensen T."/>
        </authorList>
    </citation>
    <scope>NUCLEOTIDE SEQUENCE [LARGE SCALE GENOMIC DNA]</scope>
    <source>
        <strain evidence="1 2">CBS 114990</strain>
    </source>
</reference>
<keyword evidence="2" id="KW-1185">Reference proteome</keyword>
<dbReference type="EMBL" id="JAQQWN010000011">
    <property type="protein sequence ID" value="KAK8061103.1"/>
    <property type="molecule type" value="Genomic_DNA"/>
</dbReference>
<organism evidence="1 2">
    <name type="scientific">Apiospora hydei</name>
    <dbReference type="NCBI Taxonomy" id="1337664"/>
    <lineage>
        <taxon>Eukaryota</taxon>
        <taxon>Fungi</taxon>
        <taxon>Dikarya</taxon>
        <taxon>Ascomycota</taxon>
        <taxon>Pezizomycotina</taxon>
        <taxon>Sordariomycetes</taxon>
        <taxon>Xylariomycetidae</taxon>
        <taxon>Amphisphaeriales</taxon>
        <taxon>Apiosporaceae</taxon>
        <taxon>Apiospora</taxon>
    </lineage>
</organism>
<name>A0ABR1UQC0_9PEZI</name>
<evidence type="ECO:0000313" key="2">
    <source>
        <dbReference type="Proteomes" id="UP001433268"/>
    </source>
</evidence>
<protein>
    <recommendedName>
        <fullName evidence="3">F-box domain-containing protein</fullName>
    </recommendedName>
</protein>
<accession>A0ABR1UQC0</accession>
<dbReference type="RefSeq" id="XP_066660523.1">
    <property type="nucleotide sequence ID" value="XM_066819638.1"/>
</dbReference>
<proteinExistence type="predicted"/>
<dbReference type="Proteomes" id="UP001433268">
    <property type="component" value="Unassembled WGS sequence"/>
</dbReference>